<gene>
    <name evidence="2" type="ORF">BCF33_2493</name>
</gene>
<dbReference type="InterPro" id="IPR050855">
    <property type="entry name" value="NDM-1-like"/>
</dbReference>
<comment type="caution">
    <text evidence="2">The sequence shown here is derived from an EMBL/GenBank/DDBJ whole genome shotgun (WGS) entry which is preliminary data.</text>
</comment>
<dbReference type="EMBL" id="PVTT01000002">
    <property type="protein sequence ID" value="PRY93613.1"/>
    <property type="molecule type" value="Genomic_DNA"/>
</dbReference>
<dbReference type="InterPro" id="IPR001279">
    <property type="entry name" value="Metallo-B-lactamas"/>
</dbReference>
<dbReference type="InterPro" id="IPR036388">
    <property type="entry name" value="WH-like_DNA-bd_sf"/>
</dbReference>
<reference evidence="2 3" key="1">
    <citation type="submission" date="2018-03" db="EMBL/GenBank/DDBJ databases">
        <title>Genomic Encyclopedia of Archaeal and Bacterial Type Strains, Phase II (KMG-II): from individual species to whole genera.</title>
        <authorList>
            <person name="Goeker M."/>
        </authorList>
    </citation>
    <scope>NUCLEOTIDE SEQUENCE [LARGE SCALE GENOMIC DNA]</scope>
    <source>
        <strain evidence="2 3">DSM 29318</strain>
    </source>
</reference>
<dbReference type="Proteomes" id="UP000238801">
    <property type="component" value="Unassembled WGS sequence"/>
</dbReference>
<accession>A0A2T0X3T3</accession>
<feature type="domain" description="Metallo-beta-lactamase" evidence="1">
    <location>
        <begin position="37"/>
        <end position="252"/>
    </location>
</feature>
<organism evidence="2 3">
    <name type="scientific">Hasllibacter halocynthiae</name>
    <dbReference type="NCBI Taxonomy" id="595589"/>
    <lineage>
        <taxon>Bacteria</taxon>
        <taxon>Pseudomonadati</taxon>
        <taxon>Pseudomonadota</taxon>
        <taxon>Alphaproteobacteria</taxon>
        <taxon>Rhodobacterales</taxon>
        <taxon>Roseobacteraceae</taxon>
        <taxon>Hasllibacter</taxon>
    </lineage>
</organism>
<dbReference type="SUPFAM" id="SSF56281">
    <property type="entry name" value="Metallo-hydrolase/oxidoreductase"/>
    <property type="match status" value="1"/>
</dbReference>
<proteinExistence type="predicted"/>
<dbReference type="Pfam" id="PF21221">
    <property type="entry name" value="B_lactamase-like_C"/>
    <property type="match status" value="1"/>
</dbReference>
<evidence type="ECO:0000313" key="3">
    <source>
        <dbReference type="Proteomes" id="UP000238801"/>
    </source>
</evidence>
<dbReference type="Gene3D" id="3.60.15.10">
    <property type="entry name" value="Ribonuclease Z/Hydroxyacylglutathione hydrolase-like"/>
    <property type="match status" value="1"/>
</dbReference>
<dbReference type="InterPro" id="IPR048933">
    <property type="entry name" value="B_lactamase-like_C"/>
</dbReference>
<dbReference type="GO" id="GO:0016787">
    <property type="term" value="F:hydrolase activity"/>
    <property type="evidence" value="ECO:0007669"/>
    <property type="project" value="UniProtKB-KW"/>
</dbReference>
<evidence type="ECO:0000259" key="1">
    <source>
        <dbReference type="SMART" id="SM00849"/>
    </source>
</evidence>
<dbReference type="AlphaFoldDB" id="A0A2T0X3T3"/>
<dbReference type="PANTHER" id="PTHR42951">
    <property type="entry name" value="METALLO-BETA-LACTAMASE DOMAIN-CONTAINING"/>
    <property type="match status" value="1"/>
</dbReference>
<sequence length="345" mass="38036">MAEGVRHPFEPPAEGEAVEVADGVLWMRLPLPMALDHVDVYAFDEGDGWALVDTGFDTGRTRAIWERLLNGPLGGRPVTRLLLTHHHPDHLGLAGWFAARGAEVLTSRTAWLMGRMLTLDVQDAPPPETLRFWRRAGMIPVIYEERKAARPWNFADVVHPIPLGFTRLEEGDALSFGGRVWTVRLGGGHAPDHVTLWSDDIVVGGDQLLSGISPNLGTYPTEPEADPVADWIATCRRLAPHAAEGQLVLAGHKRPFRGLPVRLRQLEENHHAALARLEGWLAEPRSAAECFPPLFRRSIGLEEYGLALVEAVAHCVHLWKAGRAARTLRGEAWVYRATEVGEAAA</sequence>
<dbReference type="Gene3D" id="1.10.10.10">
    <property type="entry name" value="Winged helix-like DNA-binding domain superfamily/Winged helix DNA-binding domain"/>
    <property type="match status" value="1"/>
</dbReference>
<keyword evidence="2" id="KW-0378">Hydrolase</keyword>
<dbReference type="Pfam" id="PF00753">
    <property type="entry name" value="Lactamase_B"/>
    <property type="match status" value="1"/>
</dbReference>
<evidence type="ECO:0000313" key="2">
    <source>
        <dbReference type="EMBL" id="PRY93613.1"/>
    </source>
</evidence>
<protein>
    <submittedName>
        <fullName evidence="2">Glyoxylase-like metal-dependent hydrolase (Beta-lactamase superfamily II)</fullName>
    </submittedName>
</protein>
<dbReference type="InterPro" id="IPR036866">
    <property type="entry name" value="RibonucZ/Hydroxyglut_hydro"/>
</dbReference>
<name>A0A2T0X3T3_9RHOB</name>
<keyword evidence="3" id="KW-1185">Reference proteome</keyword>
<dbReference type="SMART" id="SM00849">
    <property type="entry name" value="Lactamase_B"/>
    <property type="match status" value="1"/>
</dbReference>